<evidence type="ECO:0000256" key="5">
    <source>
        <dbReference type="SAM" id="MobiDB-lite"/>
    </source>
</evidence>
<feature type="region of interest" description="Disordered" evidence="5">
    <location>
        <begin position="212"/>
        <end position="236"/>
    </location>
</feature>
<feature type="domain" description="Bromodomain associated" evidence="6">
    <location>
        <begin position="76"/>
        <end position="140"/>
    </location>
</feature>
<feature type="region of interest" description="Disordered" evidence="5">
    <location>
        <begin position="1"/>
        <end position="62"/>
    </location>
</feature>
<gene>
    <name evidence="7" type="ORF">NPX13_g5739</name>
</gene>
<keyword evidence="4" id="KW-0539">Nucleus</keyword>
<evidence type="ECO:0000256" key="4">
    <source>
        <dbReference type="ARBA" id="ARBA00023242"/>
    </source>
</evidence>
<dbReference type="InterPro" id="IPR009072">
    <property type="entry name" value="Histone-fold"/>
</dbReference>
<dbReference type="CDD" id="cd00076">
    <property type="entry name" value="HFD_SF"/>
    <property type="match status" value="1"/>
</dbReference>
<proteinExistence type="predicted"/>
<dbReference type="Pfam" id="PF07524">
    <property type="entry name" value="Bromo_TP"/>
    <property type="match status" value="1"/>
</dbReference>
<dbReference type="VEuPathDB" id="FungiDB:F4678DRAFT_475272"/>
<evidence type="ECO:0000313" key="8">
    <source>
        <dbReference type="Proteomes" id="UP001148614"/>
    </source>
</evidence>
<dbReference type="GO" id="GO:0046982">
    <property type="term" value="F:protein heterodimerization activity"/>
    <property type="evidence" value="ECO:0007669"/>
    <property type="project" value="InterPro"/>
</dbReference>
<evidence type="ECO:0000259" key="6">
    <source>
        <dbReference type="Pfam" id="PF07524"/>
    </source>
</evidence>
<organism evidence="7 8">
    <name type="scientific">Xylaria arbuscula</name>
    <dbReference type="NCBI Taxonomy" id="114810"/>
    <lineage>
        <taxon>Eukaryota</taxon>
        <taxon>Fungi</taxon>
        <taxon>Dikarya</taxon>
        <taxon>Ascomycota</taxon>
        <taxon>Pezizomycotina</taxon>
        <taxon>Sordariomycetes</taxon>
        <taxon>Xylariomycetidae</taxon>
        <taxon>Xylariales</taxon>
        <taxon>Xylariaceae</taxon>
        <taxon>Xylaria</taxon>
    </lineage>
</organism>
<dbReference type="GO" id="GO:0005669">
    <property type="term" value="C:transcription factor TFIID complex"/>
    <property type="evidence" value="ECO:0007669"/>
    <property type="project" value="InterPro"/>
</dbReference>
<dbReference type="GO" id="GO:0006367">
    <property type="term" value="P:transcription initiation at RNA polymerase II promoter"/>
    <property type="evidence" value="ECO:0007669"/>
    <property type="project" value="TreeGrafter"/>
</dbReference>
<accession>A0A9W8NDG5</accession>
<name>A0A9W8NDG5_9PEZI</name>
<dbReference type="PANTHER" id="PTHR46469">
    <property type="entry name" value="TRANSCRIPTION INITIATION FACTOR TFIID SUBUNIT 8"/>
    <property type="match status" value="1"/>
</dbReference>
<dbReference type="Proteomes" id="UP001148614">
    <property type="component" value="Unassembled WGS sequence"/>
</dbReference>
<sequence>MSDNESDKNSDSTKMSVDSSSRKRASAELEDADRQSSSKRQRTTTPKPDATPSAAVPATSKPYEVVRHPTVESMGRDGLRRSITLALKHVGFESAKEEALESFTEMVETYMDGFIHQLKRVAHGARRSDPIPTDYEAALRYHNLPLSSLKPHLKNPVPKRLLEPKFYDPIIENTTRQVRKGGKTLDPEALPQLPKQAYVSIHTRRVTCQGYAKEASRGAGGCPEGRDGSETHRSSG</sequence>
<dbReference type="InterPro" id="IPR006565">
    <property type="entry name" value="BTP"/>
</dbReference>
<reference evidence="7" key="1">
    <citation type="submission" date="2022-07" db="EMBL/GenBank/DDBJ databases">
        <title>Genome Sequence of Xylaria arbuscula.</title>
        <authorList>
            <person name="Buettner E."/>
        </authorList>
    </citation>
    <scope>NUCLEOTIDE SEQUENCE</scope>
    <source>
        <strain evidence="7">VT107</strain>
    </source>
</reference>
<evidence type="ECO:0000256" key="2">
    <source>
        <dbReference type="ARBA" id="ARBA00023015"/>
    </source>
</evidence>
<dbReference type="PANTHER" id="PTHR46469:SF1">
    <property type="entry name" value="TRANSCRIPTION INITIATION FACTOR TFIID SUBUNIT 8"/>
    <property type="match status" value="1"/>
</dbReference>
<dbReference type="InterPro" id="IPR037818">
    <property type="entry name" value="TAF8"/>
</dbReference>
<feature type="compositionally biased region" description="Basic and acidic residues" evidence="5">
    <location>
        <begin position="224"/>
        <end position="236"/>
    </location>
</feature>
<evidence type="ECO:0000313" key="7">
    <source>
        <dbReference type="EMBL" id="KAJ3570416.1"/>
    </source>
</evidence>
<evidence type="ECO:0000256" key="3">
    <source>
        <dbReference type="ARBA" id="ARBA00023163"/>
    </source>
</evidence>
<comment type="subcellular location">
    <subcellularLocation>
        <location evidence="1">Nucleus</location>
    </subcellularLocation>
</comment>
<evidence type="ECO:0000256" key="1">
    <source>
        <dbReference type="ARBA" id="ARBA00004123"/>
    </source>
</evidence>
<feature type="compositionally biased region" description="Basic and acidic residues" evidence="5">
    <location>
        <begin position="1"/>
        <end position="11"/>
    </location>
</feature>
<keyword evidence="3" id="KW-0804">Transcription</keyword>
<comment type="caution">
    <text evidence="7">The sequence shown here is derived from an EMBL/GenBank/DDBJ whole genome shotgun (WGS) entry which is preliminary data.</text>
</comment>
<keyword evidence="8" id="KW-1185">Reference proteome</keyword>
<protein>
    <recommendedName>
        <fullName evidence="6">Bromodomain associated domain-containing protein</fullName>
    </recommendedName>
</protein>
<dbReference type="EMBL" id="JANPWZ010000939">
    <property type="protein sequence ID" value="KAJ3570416.1"/>
    <property type="molecule type" value="Genomic_DNA"/>
</dbReference>
<dbReference type="Gene3D" id="1.10.20.10">
    <property type="entry name" value="Histone, subunit A"/>
    <property type="match status" value="1"/>
</dbReference>
<dbReference type="AlphaFoldDB" id="A0A9W8NDG5"/>
<keyword evidence="2" id="KW-0805">Transcription regulation</keyword>